<keyword evidence="6" id="KW-0812">Transmembrane</keyword>
<dbReference type="Pfam" id="PF01343">
    <property type="entry name" value="Peptidase_S49"/>
    <property type="match status" value="1"/>
</dbReference>
<dbReference type="PATRIC" id="fig|1434114.4.peg.544"/>
<keyword evidence="6" id="KW-0472">Membrane</keyword>
<evidence type="ECO:0000256" key="4">
    <source>
        <dbReference type="ARBA" id="ARBA00022825"/>
    </source>
</evidence>
<keyword evidence="3" id="KW-0378">Hydrolase</keyword>
<feature type="compositionally biased region" description="Polar residues" evidence="5">
    <location>
        <begin position="88"/>
        <end position="97"/>
    </location>
</feature>
<dbReference type="GO" id="GO:0008236">
    <property type="term" value="F:serine-type peptidase activity"/>
    <property type="evidence" value="ECO:0007669"/>
    <property type="project" value="UniProtKB-KW"/>
</dbReference>
<dbReference type="Gene3D" id="6.20.330.10">
    <property type="match status" value="1"/>
</dbReference>
<organism evidence="8 9">
    <name type="scientific">Methanosarcina mazei LYC</name>
    <dbReference type="NCBI Taxonomy" id="1434114"/>
    <lineage>
        <taxon>Archaea</taxon>
        <taxon>Methanobacteriati</taxon>
        <taxon>Methanobacteriota</taxon>
        <taxon>Stenosarchaea group</taxon>
        <taxon>Methanomicrobia</taxon>
        <taxon>Methanosarcinales</taxon>
        <taxon>Methanosarcinaceae</taxon>
        <taxon>Methanosarcina</taxon>
    </lineage>
</organism>
<accession>A0A0E3LVG6</accession>
<proteinExistence type="inferred from homology"/>
<keyword evidence="6" id="KW-1133">Transmembrane helix</keyword>
<dbReference type="RefSeq" id="WP_011032816.1">
    <property type="nucleotide sequence ID" value="NZ_CP009513.1"/>
</dbReference>
<feature type="transmembrane region" description="Helical" evidence="6">
    <location>
        <begin position="108"/>
        <end position="130"/>
    </location>
</feature>
<dbReference type="CDD" id="cd07023">
    <property type="entry name" value="S49_Sppa_N_C"/>
    <property type="match status" value="1"/>
</dbReference>
<feature type="compositionally biased region" description="Basic and acidic residues" evidence="5">
    <location>
        <begin position="62"/>
        <end position="71"/>
    </location>
</feature>
<feature type="compositionally biased region" description="Polar residues" evidence="5">
    <location>
        <begin position="1"/>
        <end position="30"/>
    </location>
</feature>
<feature type="compositionally biased region" description="Polar residues" evidence="5">
    <location>
        <begin position="52"/>
        <end position="61"/>
    </location>
</feature>
<evidence type="ECO:0000256" key="6">
    <source>
        <dbReference type="SAM" id="Phobius"/>
    </source>
</evidence>
<dbReference type="GeneID" id="24850070"/>
<sequence length="410" mass="43899">MNDENVNSDGVDSKNTSPEEMSGDSLSENDVYNKKEITAHDGDISESKIKENSSGSYSVSEKQQEAAKSDVQEPSQPEPHNTIKSERLNMNSGSSPSLPKKKRSGASYLIVLLALIAVIAVSIAAIFYGLGFGGNIGSSDKIAVIYVQGTMLTGNVPAGLGYATSEEICQNIHSAVEDNNVRAIVLRVNSGGGSPSAAQEIAIEIEKAQKQGVPVIVSMGDLAASAAYYISAPADYIFANPSTNTGSIGVIWTFENMSGFYQNEGINYYVSKSGEFKDMGGTWRGLTDEEKEYADEVVMESYEEFVTQVAEGRNISRSEVKKLADGRIYTGSRAKDLGLVDDFGNLYDAIDKAAELGGVQGKPKVVYMNRATLSSLLLGSETDNSSEGAGQFVSYFEESPYGKVLACLRN</sequence>
<evidence type="ECO:0000313" key="9">
    <source>
        <dbReference type="Proteomes" id="UP000033063"/>
    </source>
</evidence>
<dbReference type="Proteomes" id="UP000033063">
    <property type="component" value="Chromosome"/>
</dbReference>
<dbReference type="PANTHER" id="PTHR42987:SF4">
    <property type="entry name" value="PROTEASE SOHB-RELATED"/>
    <property type="match status" value="1"/>
</dbReference>
<dbReference type="HOGENOM" id="CLU_046540_0_2_2"/>
<dbReference type="InterPro" id="IPR029045">
    <property type="entry name" value="ClpP/crotonase-like_dom_sf"/>
</dbReference>
<dbReference type="Gene3D" id="3.90.226.10">
    <property type="entry name" value="2-enoyl-CoA Hydratase, Chain A, domain 1"/>
    <property type="match status" value="1"/>
</dbReference>
<protein>
    <submittedName>
        <fullName evidence="8">Periplasmic serine protease</fullName>
    </submittedName>
</protein>
<keyword evidence="4" id="KW-0720">Serine protease</keyword>
<gene>
    <name evidence="8" type="ORF">MSMAL_0443</name>
</gene>
<feature type="compositionally biased region" description="Basic and acidic residues" evidence="5">
    <location>
        <begin position="31"/>
        <end position="51"/>
    </location>
</feature>
<feature type="region of interest" description="Disordered" evidence="5">
    <location>
        <begin position="1"/>
        <end position="101"/>
    </location>
</feature>
<evidence type="ECO:0000313" key="8">
    <source>
        <dbReference type="EMBL" id="AKB66986.1"/>
    </source>
</evidence>
<evidence type="ECO:0000256" key="2">
    <source>
        <dbReference type="ARBA" id="ARBA00022670"/>
    </source>
</evidence>
<reference evidence="8 9" key="1">
    <citation type="submission" date="2014-07" db="EMBL/GenBank/DDBJ databases">
        <title>Methanogenic archaea and the global carbon cycle.</title>
        <authorList>
            <person name="Henriksen J.R."/>
            <person name="Luke J."/>
            <person name="Reinhart S."/>
            <person name="Benedict M.N."/>
            <person name="Youngblut N.D."/>
            <person name="Metcalf M.E."/>
            <person name="Whitaker R.J."/>
            <person name="Metcalf W.W."/>
        </authorList>
    </citation>
    <scope>NUCLEOTIDE SEQUENCE [LARGE SCALE GENOMIC DNA]</scope>
    <source>
        <strain evidence="8 9">LYC</strain>
    </source>
</reference>
<dbReference type="GO" id="GO:0006508">
    <property type="term" value="P:proteolysis"/>
    <property type="evidence" value="ECO:0007669"/>
    <property type="project" value="UniProtKB-KW"/>
</dbReference>
<evidence type="ECO:0000259" key="7">
    <source>
        <dbReference type="Pfam" id="PF01343"/>
    </source>
</evidence>
<keyword evidence="2 8" id="KW-0645">Protease</keyword>
<evidence type="ECO:0000256" key="3">
    <source>
        <dbReference type="ARBA" id="ARBA00022801"/>
    </source>
</evidence>
<dbReference type="InterPro" id="IPR047272">
    <property type="entry name" value="S49_SppA_C"/>
</dbReference>
<dbReference type="NCBIfam" id="TIGR00706">
    <property type="entry name" value="SppA_dom"/>
    <property type="match status" value="1"/>
</dbReference>
<evidence type="ECO:0000256" key="5">
    <source>
        <dbReference type="SAM" id="MobiDB-lite"/>
    </source>
</evidence>
<evidence type="ECO:0000256" key="1">
    <source>
        <dbReference type="ARBA" id="ARBA00008683"/>
    </source>
</evidence>
<name>A0A0E3LVG6_METMZ</name>
<dbReference type="AlphaFoldDB" id="A0A0E3LVG6"/>
<feature type="domain" description="Peptidase S49" evidence="7">
    <location>
        <begin position="208"/>
        <end position="359"/>
    </location>
</feature>
<dbReference type="InterPro" id="IPR002142">
    <property type="entry name" value="Peptidase_S49"/>
</dbReference>
<dbReference type="PANTHER" id="PTHR42987">
    <property type="entry name" value="PEPTIDASE S49"/>
    <property type="match status" value="1"/>
</dbReference>
<dbReference type="InterPro" id="IPR004635">
    <property type="entry name" value="Pept_S49_SppA"/>
</dbReference>
<dbReference type="SUPFAM" id="SSF52096">
    <property type="entry name" value="ClpP/crotonase"/>
    <property type="match status" value="1"/>
</dbReference>
<dbReference type="EMBL" id="CP009513">
    <property type="protein sequence ID" value="AKB66986.1"/>
    <property type="molecule type" value="Genomic_DNA"/>
</dbReference>
<comment type="similarity">
    <text evidence="1">Belongs to the peptidase S49 family.</text>
</comment>